<feature type="region of interest" description="Disordered" evidence="1">
    <location>
        <begin position="49"/>
        <end position="74"/>
    </location>
</feature>
<reference evidence="2" key="1">
    <citation type="journal article" date="2020" name="Nature">
        <title>Giant virus diversity and host interactions through global metagenomics.</title>
        <authorList>
            <person name="Schulz F."/>
            <person name="Roux S."/>
            <person name="Paez-Espino D."/>
            <person name="Jungbluth S."/>
            <person name="Walsh D.A."/>
            <person name="Denef V.J."/>
            <person name="McMahon K.D."/>
            <person name="Konstantinidis K.T."/>
            <person name="Eloe-Fadrosh E.A."/>
            <person name="Kyrpides N.C."/>
            <person name="Woyke T."/>
        </authorList>
    </citation>
    <scope>NUCLEOTIDE SEQUENCE</scope>
    <source>
        <strain evidence="2">GVMAG-S-1101171-111</strain>
    </source>
</reference>
<evidence type="ECO:0000256" key="1">
    <source>
        <dbReference type="SAM" id="MobiDB-lite"/>
    </source>
</evidence>
<proteinExistence type="predicted"/>
<dbReference type="AlphaFoldDB" id="A0A6C0ATJ0"/>
<sequence>MKSVDEIINELNHEISELKILTHQAYQYSCYVETDLSNFEVVKSKYISNKNGKSSKGGKSTSPRFLKRRSSKNR</sequence>
<organism evidence="2">
    <name type="scientific">viral metagenome</name>
    <dbReference type="NCBI Taxonomy" id="1070528"/>
    <lineage>
        <taxon>unclassified sequences</taxon>
        <taxon>metagenomes</taxon>
        <taxon>organismal metagenomes</taxon>
    </lineage>
</organism>
<protein>
    <submittedName>
        <fullName evidence="2">Uncharacterized protein</fullName>
    </submittedName>
</protein>
<evidence type="ECO:0000313" key="2">
    <source>
        <dbReference type="EMBL" id="QHS82680.1"/>
    </source>
</evidence>
<feature type="compositionally biased region" description="Basic residues" evidence="1">
    <location>
        <begin position="65"/>
        <end position="74"/>
    </location>
</feature>
<accession>A0A6C0ATJ0</accession>
<feature type="compositionally biased region" description="Low complexity" evidence="1">
    <location>
        <begin position="49"/>
        <end position="62"/>
    </location>
</feature>
<name>A0A6C0ATJ0_9ZZZZ</name>
<dbReference type="EMBL" id="MN740804">
    <property type="protein sequence ID" value="QHS82680.1"/>
    <property type="molecule type" value="Genomic_DNA"/>
</dbReference>